<evidence type="ECO:0000256" key="3">
    <source>
        <dbReference type="ARBA" id="ARBA00022692"/>
    </source>
</evidence>
<feature type="transmembrane region" description="Helical" evidence="11">
    <location>
        <begin position="280"/>
        <end position="298"/>
    </location>
</feature>
<gene>
    <name evidence="13" type="ORF">RJ40_10795</name>
</gene>
<dbReference type="PRINTS" id="PR00762">
    <property type="entry name" value="CLCHANNEL"/>
</dbReference>
<organism evidence="13 14">
    <name type="scientific">Methanofollis aquaemaris</name>
    <dbReference type="NCBI Taxonomy" id="126734"/>
    <lineage>
        <taxon>Archaea</taxon>
        <taxon>Methanobacteriati</taxon>
        <taxon>Methanobacteriota</taxon>
        <taxon>Stenosarchaea group</taxon>
        <taxon>Methanomicrobia</taxon>
        <taxon>Methanomicrobiales</taxon>
        <taxon>Methanomicrobiaceae</taxon>
        <taxon>Methanofollis</taxon>
    </lineage>
</organism>
<evidence type="ECO:0000256" key="11">
    <source>
        <dbReference type="SAM" id="Phobius"/>
    </source>
</evidence>
<dbReference type="GO" id="GO:0009086">
    <property type="term" value="P:methionine biosynthetic process"/>
    <property type="evidence" value="ECO:0007669"/>
    <property type="project" value="UniProtKB-KW"/>
</dbReference>
<evidence type="ECO:0000256" key="7">
    <source>
        <dbReference type="ARBA" id="ARBA00023167"/>
    </source>
</evidence>
<evidence type="ECO:0000256" key="6">
    <source>
        <dbReference type="ARBA" id="ARBA00023136"/>
    </source>
</evidence>
<dbReference type="Proteomes" id="UP001042704">
    <property type="component" value="Chromosome"/>
</dbReference>
<dbReference type="Gene3D" id="3.10.580.10">
    <property type="entry name" value="CBS-domain"/>
    <property type="match status" value="1"/>
</dbReference>
<keyword evidence="14" id="KW-1185">Reference proteome</keyword>
<name>A0A8A3S741_9EURY</name>
<dbReference type="InterPro" id="IPR050368">
    <property type="entry name" value="ClC-type_chloride_channel"/>
</dbReference>
<keyword evidence="4 11" id="KW-1133">Transmembrane helix</keyword>
<feature type="transmembrane region" description="Helical" evidence="11">
    <location>
        <begin position="238"/>
        <end position="259"/>
    </location>
</feature>
<dbReference type="GeneID" id="76424858"/>
<evidence type="ECO:0000256" key="5">
    <source>
        <dbReference type="ARBA" id="ARBA00023065"/>
    </source>
</evidence>
<dbReference type="Pfam" id="PF00654">
    <property type="entry name" value="Voltage_CLC"/>
    <property type="match status" value="1"/>
</dbReference>
<feature type="transmembrane region" description="Helical" evidence="11">
    <location>
        <begin position="12"/>
        <end position="33"/>
    </location>
</feature>
<keyword evidence="10" id="KW-0407">Ion channel</keyword>
<feature type="transmembrane region" description="Helical" evidence="11">
    <location>
        <begin position="351"/>
        <end position="375"/>
    </location>
</feature>
<protein>
    <submittedName>
        <fullName evidence="13">Chloride channel protein</fullName>
    </submittedName>
</protein>
<feature type="transmembrane region" description="Helical" evidence="11">
    <location>
        <begin position="387"/>
        <end position="410"/>
    </location>
</feature>
<evidence type="ECO:0000313" key="13">
    <source>
        <dbReference type="EMBL" id="QSZ67948.1"/>
    </source>
</evidence>
<keyword evidence="5" id="KW-0406">Ion transport</keyword>
<proteinExistence type="predicted"/>
<sequence length="597" mass="62870">MSEGATPSQRIFLIAVIVGVISGIGALVFFEALKIGTRFCMGTIVGFHLPEEGQSMAEIALWSAPPNPWLIIPVICLGGLLSGLLVYTYAPEAEGHGTDAAIKAFHGEGRIRHRIPLLKALTAVITISTGGSAGREGPTAQMSAGFGSMVADYLGLSERERRIALATGIGAGIGTIFKAPLGGAILAAEVLYTRDFEAEAIIPGFLASVIGYAIFGSVEGFEPVFSPVAVEWTVIQIPLFLFLGVVCAGMGLLYIRTFYGTKQVFATIFERYHLPKHIKPVAGAFLTGLLVVALIYLSPETAVVGLAGLGTGYGFIQLALYSMLPLSVLLFIPLVKILTTSLTIGSGGSGGVFAPGLVIGAATGGAVGMAFHLLAPAYVPATLLPGFVVVGMIAFFGAISNAPIAVMIMVVEMTGNFSLFVPAMGAVAVAYVLTGESTIFVEQVHTRAQSRAHRGEYEVDVLEGIMVKDVMIPRSSVIALTPGDACETVLDLVNSTEHTGYPVLDRDEIVGIITTRDVRTLLAVGDLSRPVREAMTAPVVTVAENRSLEEALQLMMELDIHHLPVVAKDAPGRLVGFLTRTDLMLAHTRYLASTGQS</sequence>
<keyword evidence="7" id="KW-0028">Amino-acid biosynthesis</keyword>
<dbReference type="PANTHER" id="PTHR43427:SF6">
    <property type="entry name" value="CHLORIDE CHANNEL PROTEIN CLC-E"/>
    <property type="match status" value="1"/>
</dbReference>
<dbReference type="GO" id="GO:0005254">
    <property type="term" value="F:chloride channel activity"/>
    <property type="evidence" value="ECO:0007669"/>
    <property type="project" value="UniProtKB-KW"/>
</dbReference>
<dbReference type="SMART" id="SM00116">
    <property type="entry name" value="CBS"/>
    <property type="match status" value="2"/>
</dbReference>
<accession>A0A8A3S741</accession>
<comment type="subcellular location">
    <subcellularLocation>
        <location evidence="1">Membrane</location>
        <topology evidence="1">Multi-pass membrane protein</topology>
    </subcellularLocation>
</comment>
<evidence type="ECO:0000256" key="1">
    <source>
        <dbReference type="ARBA" id="ARBA00004141"/>
    </source>
</evidence>
<evidence type="ECO:0000256" key="9">
    <source>
        <dbReference type="ARBA" id="ARBA00023214"/>
    </source>
</evidence>
<dbReference type="CDD" id="cd00400">
    <property type="entry name" value="Voltage_gated_ClC"/>
    <property type="match status" value="1"/>
</dbReference>
<evidence type="ECO:0000313" key="14">
    <source>
        <dbReference type="Proteomes" id="UP001042704"/>
    </source>
</evidence>
<dbReference type="GO" id="GO:0034707">
    <property type="term" value="C:chloride channel complex"/>
    <property type="evidence" value="ECO:0007669"/>
    <property type="project" value="UniProtKB-KW"/>
</dbReference>
<dbReference type="Gene3D" id="1.10.3080.10">
    <property type="entry name" value="Clc chloride channel"/>
    <property type="match status" value="1"/>
</dbReference>
<keyword evidence="3 11" id="KW-0812">Transmembrane</keyword>
<feature type="transmembrane region" description="Helical" evidence="11">
    <location>
        <begin position="69"/>
        <end position="90"/>
    </location>
</feature>
<reference evidence="13" key="2">
    <citation type="submission" date="2019-02" db="EMBL/GenBank/DDBJ databases">
        <authorList>
            <person name="Chen S.-C."/>
            <person name="Chien H.-H."/>
            <person name="Lai M.-C."/>
        </authorList>
    </citation>
    <scope>NUCLEOTIDE SEQUENCE</scope>
    <source>
        <strain evidence="13">N2F9704</strain>
    </source>
</reference>
<dbReference type="InterPro" id="IPR046342">
    <property type="entry name" value="CBS_dom_sf"/>
</dbReference>
<keyword evidence="8" id="KW-0869">Chloride channel</keyword>
<dbReference type="InterPro" id="IPR000644">
    <property type="entry name" value="CBS_dom"/>
</dbReference>
<evidence type="ECO:0000256" key="2">
    <source>
        <dbReference type="ARBA" id="ARBA00022448"/>
    </source>
</evidence>
<dbReference type="Pfam" id="PF00571">
    <property type="entry name" value="CBS"/>
    <property type="match status" value="2"/>
</dbReference>
<dbReference type="PANTHER" id="PTHR43427">
    <property type="entry name" value="CHLORIDE CHANNEL PROTEIN CLC-E"/>
    <property type="match status" value="1"/>
</dbReference>
<keyword evidence="7" id="KW-0486">Methionine biosynthesis</keyword>
<feature type="transmembrane region" description="Helical" evidence="11">
    <location>
        <begin position="200"/>
        <end position="218"/>
    </location>
</feature>
<dbReference type="CDD" id="cd02205">
    <property type="entry name" value="CBS_pair_SF"/>
    <property type="match status" value="1"/>
</dbReference>
<feature type="transmembrane region" description="Helical" evidence="11">
    <location>
        <begin position="163"/>
        <end position="188"/>
    </location>
</feature>
<reference evidence="13" key="1">
    <citation type="journal article" date="2001" name="Int. J. Syst. Evol. Microbiol.">
        <title>Methanofollis aquaemaris sp. nov., a methanogen isolated from an aquaculture fish pond.</title>
        <authorList>
            <person name="Lai M.C."/>
            <person name="Chen S.C."/>
        </authorList>
    </citation>
    <scope>NUCLEOTIDE SEQUENCE</scope>
    <source>
        <strain evidence="13">N2F9704</strain>
    </source>
</reference>
<dbReference type="InterPro" id="IPR014743">
    <property type="entry name" value="Cl-channel_core"/>
</dbReference>
<feature type="domain" description="CBS" evidence="12">
    <location>
        <begin position="538"/>
        <end position="588"/>
    </location>
</feature>
<dbReference type="SUPFAM" id="SSF54631">
    <property type="entry name" value="CBS-domain pair"/>
    <property type="match status" value="1"/>
</dbReference>
<evidence type="ECO:0000256" key="4">
    <source>
        <dbReference type="ARBA" id="ARBA00022989"/>
    </source>
</evidence>
<dbReference type="KEGG" id="maqe:RJ40_10795"/>
<keyword evidence="6 11" id="KW-0472">Membrane</keyword>
<dbReference type="RefSeq" id="WP_265580872.1">
    <property type="nucleotide sequence ID" value="NZ_CP036172.1"/>
</dbReference>
<evidence type="ECO:0000259" key="12">
    <source>
        <dbReference type="SMART" id="SM00116"/>
    </source>
</evidence>
<keyword evidence="2" id="KW-0813">Transport</keyword>
<feature type="transmembrane region" description="Helical" evidence="11">
    <location>
        <begin position="417"/>
        <end position="434"/>
    </location>
</feature>
<dbReference type="AlphaFoldDB" id="A0A8A3S741"/>
<evidence type="ECO:0000256" key="10">
    <source>
        <dbReference type="ARBA" id="ARBA00023303"/>
    </source>
</evidence>
<dbReference type="EMBL" id="CP036172">
    <property type="protein sequence ID" value="QSZ67948.1"/>
    <property type="molecule type" value="Genomic_DNA"/>
</dbReference>
<keyword evidence="9" id="KW-0868">Chloride</keyword>
<evidence type="ECO:0000256" key="8">
    <source>
        <dbReference type="ARBA" id="ARBA00023173"/>
    </source>
</evidence>
<feature type="transmembrane region" description="Helical" evidence="11">
    <location>
        <begin position="318"/>
        <end position="339"/>
    </location>
</feature>
<feature type="domain" description="CBS" evidence="12">
    <location>
        <begin position="476"/>
        <end position="523"/>
    </location>
</feature>
<dbReference type="SUPFAM" id="SSF81340">
    <property type="entry name" value="Clc chloride channel"/>
    <property type="match status" value="1"/>
</dbReference>
<dbReference type="InterPro" id="IPR001807">
    <property type="entry name" value="ClC"/>
</dbReference>